<protein>
    <recommendedName>
        <fullName evidence="4 5">Small ribosomal subunit protein eS8</fullName>
    </recommendedName>
</protein>
<proteinExistence type="inferred from homology"/>
<comment type="subunit">
    <text evidence="5">Part of the 30S ribosomal subunit.</text>
</comment>
<keyword evidence="7" id="KW-1185">Reference proteome</keyword>
<organism evidence="6 7">
    <name type="scientific">Cenarchaeum symbiosum (strain A)</name>
    <dbReference type="NCBI Taxonomy" id="414004"/>
    <lineage>
        <taxon>Archaea</taxon>
        <taxon>Nitrososphaerota</taxon>
        <taxon>Candidatus Cenarchaeales</taxon>
        <taxon>Candidatus Cenarchaeaceae</taxon>
        <taxon>Candidatus Cenarchaeum</taxon>
    </lineage>
</organism>
<dbReference type="Gene3D" id="2.40.10.310">
    <property type="match status" value="1"/>
</dbReference>
<dbReference type="GO" id="GO:1990904">
    <property type="term" value="C:ribonucleoprotein complex"/>
    <property type="evidence" value="ECO:0007669"/>
    <property type="project" value="UniProtKB-KW"/>
</dbReference>
<evidence type="ECO:0000256" key="5">
    <source>
        <dbReference type="HAMAP-Rule" id="MF_00029"/>
    </source>
</evidence>
<reference evidence="6 7" key="1">
    <citation type="journal article" date="2006" name="Proc. Natl. Acad. Sci. U.S.A.">
        <title>Genomic analysis of the uncultivated marine crenarchaeote Cenarchaeum symbiosum.</title>
        <authorList>
            <person name="Hallam S.J."/>
            <person name="Konstantinidis K.T."/>
            <person name="Putnam N."/>
            <person name="Schleper C."/>
            <person name="Watanabe Y."/>
            <person name="Sugahara J."/>
            <person name="Preston C."/>
            <person name="de la Torre J."/>
            <person name="Richardson P.M."/>
            <person name="DeLong E.F."/>
        </authorList>
    </citation>
    <scope>NUCLEOTIDE SEQUENCE [LARGE SCALE GENOMIC DNA]</scope>
    <source>
        <strain evidence="7">A</strain>
    </source>
</reference>
<dbReference type="EMBL" id="DP000238">
    <property type="protein sequence ID" value="ABK78032.1"/>
    <property type="molecule type" value="Genomic_DNA"/>
</dbReference>
<dbReference type="AlphaFoldDB" id="A0RXG5"/>
<sequence>MRKCVENLATSKLTGGRRHPLRTRRKYEIDRYPNEALSGAQETVTRKVRGKRTKTALKTIDFVNLAVQGAKVKKSKIVKVLENPTNNDYRRRGVITRGAVLETEDGRCRVVSRPGQDGAVNAVPIIPVQ</sequence>
<dbReference type="Pfam" id="PF01201">
    <property type="entry name" value="Ribosomal_S8e"/>
    <property type="match status" value="1"/>
</dbReference>
<dbReference type="EnsemblBacteria" id="ABK78032">
    <property type="protein sequence ID" value="ABK78032"/>
    <property type="gene ID" value="CENSYa_1410"/>
</dbReference>
<comment type="similarity">
    <text evidence="1 5">Belongs to the eukaryotic ribosomal protein eS8 family.</text>
</comment>
<evidence type="ECO:0000313" key="6">
    <source>
        <dbReference type="EMBL" id="ABK78032.1"/>
    </source>
</evidence>
<evidence type="ECO:0000313" key="7">
    <source>
        <dbReference type="Proteomes" id="UP000000758"/>
    </source>
</evidence>
<keyword evidence="3 5" id="KW-0687">Ribonucleoprotein</keyword>
<dbReference type="InterPro" id="IPR001047">
    <property type="entry name" value="Ribosomal_eS8"/>
</dbReference>
<dbReference type="GO" id="GO:0005840">
    <property type="term" value="C:ribosome"/>
    <property type="evidence" value="ECO:0007669"/>
    <property type="project" value="UniProtKB-KW"/>
</dbReference>
<dbReference type="GO" id="GO:0006412">
    <property type="term" value="P:translation"/>
    <property type="evidence" value="ECO:0007669"/>
    <property type="project" value="UniProtKB-UniRule"/>
</dbReference>
<dbReference type="HAMAP" id="MF_00029">
    <property type="entry name" value="Ribosomal_eS8"/>
    <property type="match status" value="1"/>
</dbReference>
<dbReference type="GO" id="GO:0003735">
    <property type="term" value="F:structural constituent of ribosome"/>
    <property type="evidence" value="ECO:0007669"/>
    <property type="project" value="InterPro"/>
</dbReference>
<gene>
    <name evidence="5" type="primary">rps8e</name>
    <name evidence="6" type="ordered locus">CENSYa_1410</name>
</gene>
<evidence type="ECO:0000256" key="3">
    <source>
        <dbReference type="ARBA" id="ARBA00023274"/>
    </source>
</evidence>
<dbReference type="KEGG" id="csy:CENSYa_1410"/>
<dbReference type="NCBIfam" id="TIGR00307">
    <property type="entry name" value="eS8"/>
    <property type="match status" value="1"/>
</dbReference>
<dbReference type="InterPro" id="IPR020919">
    <property type="entry name" value="Ribosomal_protein_eS8_arc"/>
</dbReference>
<dbReference type="HOGENOM" id="CLU_080597_2_1_2"/>
<dbReference type="PATRIC" id="fig|414004.10.peg.1294"/>
<evidence type="ECO:0000256" key="2">
    <source>
        <dbReference type="ARBA" id="ARBA00022980"/>
    </source>
</evidence>
<keyword evidence="2 5" id="KW-0689">Ribosomal protein</keyword>
<dbReference type="Proteomes" id="UP000000758">
    <property type="component" value="Chromosome"/>
</dbReference>
<accession>A0RXG5</accession>
<evidence type="ECO:0000256" key="4">
    <source>
        <dbReference type="ARBA" id="ARBA00035277"/>
    </source>
</evidence>
<name>A0RXG5_CENSY</name>
<dbReference type="InterPro" id="IPR022309">
    <property type="entry name" value="Ribosomal_Se8/biogenesis_NSA2"/>
</dbReference>
<dbReference type="STRING" id="414004.CENSYa_1410"/>
<evidence type="ECO:0000256" key="1">
    <source>
        <dbReference type="ARBA" id="ARBA00005257"/>
    </source>
</evidence>